<gene>
    <name evidence="2" type="ORF">SASC598J21_023290</name>
</gene>
<name>A0A074V3C6_9NEIS</name>
<reference evidence="2 3" key="1">
    <citation type="journal article" date="2014" name="PLoS Genet.">
        <title>Hidden diversity in honey bee gut symbionts detected by single-cell genomics.</title>
        <authorList>
            <person name="Engel P."/>
            <person name="Stepanauskas R."/>
            <person name="Moran N."/>
        </authorList>
    </citation>
    <scope>NUCLEOTIDE SEQUENCE [LARGE SCALE GENOMIC DNA]</scope>
    <source>
        <strain evidence="2 3">SCGC AB-598-J21</strain>
    </source>
</reference>
<keyword evidence="1" id="KW-1133">Transmembrane helix</keyword>
<organism evidence="2 3">
    <name type="scientific">Snodgrassella alvi SCGC AB-598-J21</name>
    <dbReference type="NCBI Taxonomy" id="1385367"/>
    <lineage>
        <taxon>Bacteria</taxon>
        <taxon>Pseudomonadati</taxon>
        <taxon>Pseudomonadota</taxon>
        <taxon>Betaproteobacteria</taxon>
        <taxon>Neisseriales</taxon>
        <taxon>Neisseriaceae</taxon>
        <taxon>Snodgrassella</taxon>
    </lineage>
</organism>
<protein>
    <submittedName>
        <fullName evidence="2">Uncharacterized protein</fullName>
    </submittedName>
</protein>
<proteinExistence type="predicted"/>
<feature type="transmembrane region" description="Helical" evidence="1">
    <location>
        <begin position="50"/>
        <end position="68"/>
    </location>
</feature>
<keyword evidence="1" id="KW-0472">Membrane</keyword>
<evidence type="ECO:0000313" key="3">
    <source>
        <dbReference type="Proteomes" id="UP000027644"/>
    </source>
</evidence>
<evidence type="ECO:0000313" key="2">
    <source>
        <dbReference type="EMBL" id="KEP99892.1"/>
    </source>
</evidence>
<sequence>MNDQAQNLKVMQEWRSESKKFTSNKLFAHINYFVYFIYFCAYLIPFVFGQYFWFWSTILLFVVIPAVIKFKKTNELIKKVLFTPDAIYVENEKIDISYLESIAFVQHIIKANALISSENYPDNIKAFEFVMTFNKNSNIKEDIHFYIQFSDGIVENIADYDYQNNFINILKSFAKEKRDSLKCVSTAI</sequence>
<evidence type="ECO:0000256" key="1">
    <source>
        <dbReference type="SAM" id="Phobius"/>
    </source>
</evidence>
<dbReference type="AlphaFoldDB" id="A0A074V3C6"/>
<comment type="caution">
    <text evidence="2">The sequence shown here is derived from an EMBL/GenBank/DDBJ whole genome shotgun (WGS) entry which is preliminary data.</text>
</comment>
<dbReference type="EMBL" id="AVQL01000456">
    <property type="protein sequence ID" value="KEP99892.1"/>
    <property type="molecule type" value="Genomic_DNA"/>
</dbReference>
<feature type="transmembrane region" description="Helical" evidence="1">
    <location>
        <begin position="26"/>
        <end position="44"/>
    </location>
</feature>
<accession>A0A074V3C6</accession>
<dbReference type="Proteomes" id="UP000027644">
    <property type="component" value="Unassembled WGS sequence"/>
</dbReference>
<keyword evidence="1" id="KW-0812">Transmembrane</keyword>